<evidence type="ECO:0000256" key="1">
    <source>
        <dbReference type="SAM" id="MobiDB-lite"/>
    </source>
</evidence>
<dbReference type="EMBL" id="OD001533">
    <property type="protein sequence ID" value="CAD7402293.1"/>
    <property type="molecule type" value="Genomic_DNA"/>
</dbReference>
<gene>
    <name evidence="2" type="ORF">TPSB3V08_LOCUS3506</name>
</gene>
<name>A0A7R9CU87_TIMPO</name>
<accession>A0A7R9CU87</accession>
<proteinExistence type="predicted"/>
<reference evidence="2" key="1">
    <citation type="submission" date="2020-11" db="EMBL/GenBank/DDBJ databases">
        <authorList>
            <person name="Tran Van P."/>
        </authorList>
    </citation>
    <scope>NUCLEOTIDE SEQUENCE</scope>
</reference>
<protein>
    <submittedName>
        <fullName evidence="2">Uncharacterized protein</fullName>
    </submittedName>
</protein>
<dbReference type="AlphaFoldDB" id="A0A7R9CU87"/>
<feature type="compositionally biased region" description="Basic and acidic residues" evidence="1">
    <location>
        <begin position="16"/>
        <end position="31"/>
    </location>
</feature>
<feature type="region of interest" description="Disordered" evidence="1">
    <location>
        <begin position="1"/>
        <end position="40"/>
    </location>
</feature>
<sequence>MSLPAVTSESQNLGKSESKDSPEKERCEPIPKPKAKTPSKPGRCVAIIFVNAVLLVTGVGQHRLSPPFRVIRLSTNYANGLGIGKVGLEEVDPHLRGGIVEIHRGQTTPSSPDRDSNLDLPILNNRAQHD</sequence>
<feature type="compositionally biased region" description="Polar residues" evidence="1">
    <location>
        <begin position="1"/>
        <end position="15"/>
    </location>
</feature>
<organism evidence="2">
    <name type="scientific">Timema poppense</name>
    <name type="common">Walking stick</name>
    <dbReference type="NCBI Taxonomy" id="170557"/>
    <lineage>
        <taxon>Eukaryota</taxon>
        <taxon>Metazoa</taxon>
        <taxon>Ecdysozoa</taxon>
        <taxon>Arthropoda</taxon>
        <taxon>Hexapoda</taxon>
        <taxon>Insecta</taxon>
        <taxon>Pterygota</taxon>
        <taxon>Neoptera</taxon>
        <taxon>Polyneoptera</taxon>
        <taxon>Phasmatodea</taxon>
        <taxon>Timematodea</taxon>
        <taxon>Timematoidea</taxon>
        <taxon>Timematidae</taxon>
        <taxon>Timema</taxon>
    </lineage>
</organism>
<feature type="region of interest" description="Disordered" evidence="1">
    <location>
        <begin position="103"/>
        <end position="130"/>
    </location>
</feature>
<evidence type="ECO:0000313" key="2">
    <source>
        <dbReference type="EMBL" id="CAD7402293.1"/>
    </source>
</evidence>